<dbReference type="EMBL" id="CP080598">
    <property type="protein sequence ID" value="QYX32540.1"/>
    <property type="molecule type" value="Genomic_DNA"/>
</dbReference>
<reference evidence="1 2" key="1">
    <citation type="journal article" date="2022" name="J. Am. Chem. Soc.">
        <title>Biosynthesis of Guanitoxin Enables Global Environmental Detection in Freshwater Cyanobacteria.</title>
        <authorList>
            <person name="Lima S.T."/>
            <person name="Fallon T.R."/>
            <person name="Cordoza J.L."/>
            <person name="Chekan J.R."/>
            <person name="Delbaje E."/>
            <person name="Hopiavuori A.R."/>
            <person name="Alvarenga D.O."/>
            <person name="Wood S.M."/>
            <person name="Luhavaya H."/>
            <person name="Baumgartner J.T."/>
            <person name="Dorr F.A."/>
            <person name="Etchegaray A."/>
            <person name="Pinto E."/>
            <person name="McKinnie S.M.K."/>
            <person name="Fiore M.F."/>
            <person name="Moore B.S."/>
        </authorList>
    </citation>
    <scope>NUCLEOTIDE SEQUENCE [LARGE SCALE GENOMIC DNA]</scope>
    <source>
        <strain evidence="1 2">ITEP-024</strain>
    </source>
</reference>
<evidence type="ECO:0000313" key="2">
    <source>
        <dbReference type="Proteomes" id="UP000826540"/>
    </source>
</evidence>
<name>A0ABX8X1N4_9CYAN</name>
<gene>
    <name evidence="1" type="ORF">K2F26_03875</name>
</gene>
<sequence>MESQDVRAYIQKALKLDLIGPSSQDLEYQTEILNQPPSKWYLTGFLVPFGAPVEMKYDPTADDHIETFTNKDIAEDAKTPETTAARKVPFPSSIGLSFLIPAQTENLEVTVEWGDYQPQEREIETSAENNNED</sequence>
<proteinExistence type="predicted"/>
<dbReference type="RefSeq" id="WP_220610425.1">
    <property type="nucleotide sequence ID" value="NZ_CP080598.1"/>
</dbReference>
<organism evidence="1 2">
    <name type="scientific">Sphaerospermopsis torques-reginae ITEP-024</name>
    <dbReference type="NCBI Taxonomy" id="984208"/>
    <lineage>
        <taxon>Bacteria</taxon>
        <taxon>Bacillati</taxon>
        <taxon>Cyanobacteriota</taxon>
        <taxon>Cyanophyceae</taxon>
        <taxon>Nostocales</taxon>
        <taxon>Aphanizomenonaceae</taxon>
        <taxon>Sphaerospermopsis</taxon>
        <taxon>Sphaerospermopsis torques-reginae</taxon>
    </lineage>
</organism>
<evidence type="ECO:0000313" key="1">
    <source>
        <dbReference type="EMBL" id="QYX32540.1"/>
    </source>
</evidence>
<dbReference type="Proteomes" id="UP000826540">
    <property type="component" value="Chromosome"/>
</dbReference>
<accession>A0ABX8X1N4</accession>
<protein>
    <submittedName>
        <fullName evidence="1">Uncharacterized protein</fullName>
    </submittedName>
</protein>
<keyword evidence="2" id="KW-1185">Reference proteome</keyword>